<dbReference type="OrthoDB" id="4243410at2"/>
<gene>
    <name evidence="1" type="ORF">SAMN05445756_1535</name>
</gene>
<evidence type="ECO:0000313" key="2">
    <source>
        <dbReference type="Proteomes" id="UP000198122"/>
    </source>
</evidence>
<protein>
    <recommendedName>
        <fullName evidence="3">YozE SAM-like fold</fullName>
    </recommendedName>
</protein>
<proteinExistence type="predicted"/>
<evidence type="ECO:0000313" key="1">
    <source>
        <dbReference type="EMBL" id="SNC71552.1"/>
    </source>
</evidence>
<dbReference type="RefSeq" id="WP_088818493.1">
    <property type="nucleotide sequence ID" value="NZ_FYEZ01000002.1"/>
</dbReference>
<dbReference type="EMBL" id="FYEZ01000002">
    <property type="protein sequence ID" value="SNC71552.1"/>
    <property type="molecule type" value="Genomic_DNA"/>
</dbReference>
<accession>A0A212TZX8</accession>
<sequence length="69" mass="7275">MNRAKFTDWLRSQTYRDDPVGDIARDLTADPVGPADDHPVTVLDYVATVGGTAAATACRAAVAEWGAAL</sequence>
<evidence type="ECO:0008006" key="3">
    <source>
        <dbReference type="Google" id="ProtNLM"/>
    </source>
</evidence>
<organism evidence="1 2">
    <name type="scientific">Kytococcus aerolatus</name>
    <dbReference type="NCBI Taxonomy" id="592308"/>
    <lineage>
        <taxon>Bacteria</taxon>
        <taxon>Bacillati</taxon>
        <taxon>Actinomycetota</taxon>
        <taxon>Actinomycetes</taxon>
        <taxon>Micrococcales</taxon>
        <taxon>Kytococcaceae</taxon>
        <taxon>Kytococcus</taxon>
    </lineage>
</organism>
<dbReference type="Proteomes" id="UP000198122">
    <property type="component" value="Unassembled WGS sequence"/>
</dbReference>
<name>A0A212TZX8_9MICO</name>
<dbReference type="AlphaFoldDB" id="A0A212TZX8"/>
<reference evidence="1 2" key="1">
    <citation type="submission" date="2017-06" db="EMBL/GenBank/DDBJ databases">
        <authorList>
            <person name="Kim H.J."/>
            <person name="Triplett B.A."/>
        </authorList>
    </citation>
    <scope>NUCLEOTIDE SEQUENCE [LARGE SCALE GENOMIC DNA]</scope>
    <source>
        <strain evidence="1 2">DSM 22179</strain>
    </source>
</reference>
<keyword evidence="2" id="KW-1185">Reference proteome</keyword>